<dbReference type="GO" id="GO:0019843">
    <property type="term" value="F:rRNA binding"/>
    <property type="evidence" value="ECO:0007669"/>
    <property type="project" value="UniProtKB-KW"/>
</dbReference>
<comment type="caution">
    <text evidence="18">The sequence shown here is derived from an EMBL/GenBank/DDBJ whole genome shotgun (WGS) entry which is preliminary data.</text>
</comment>
<keyword evidence="14 15" id="KW-0694">RNA-binding</keyword>
<feature type="binding site" evidence="15">
    <location>
        <position position="116"/>
    </location>
    <ligand>
        <name>Mg(2+)</name>
        <dbReference type="ChEBI" id="CHEBI:18420"/>
    </ligand>
</feature>
<evidence type="ECO:0000256" key="13">
    <source>
        <dbReference type="ARBA" id="ARBA00022842"/>
    </source>
</evidence>
<comment type="subunit">
    <text evidence="4 15">Homodimer.</text>
</comment>
<sequence length="228" mass="25143">MTPELENFCRRIGYQFADEQLLLRALRHRSCGADNNERLEFLGDGLLNLIIAESLFHRFSDVKEGQLSRLRANLVNGVTLSELATEMEFGAVLQLGEGERQSGGRQRASIRANAVEAVIGAIYLDSDFATTQQKVLTWYGSRLEEIDLAEPQKDAKTRLQEWLQARGKALPSYTLQASEGADHAQQFHIACKVAALKNAVIATGSSRKKAEQAAAQQVLELLEGSQNG</sequence>
<evidence type="ECO:0000256" key="7">
    <source>
        <dbReference type="ARBA" id="ARBA00022664"/>
    </source>
</evidence>
<feature type="domain" description="RNase III" evidence="17">
    <location>
        <begin position="5"/>
        <end position="127"/>
    </location>
</feature>
<dbReference type="NCBIfam" id="TIGR02191">
    <property type="entry name" value="RNaseIII"/>
    <property type="match status" value="1"/>
</dbReference>
<evidence type="ECO:0000256" key="14">
    <source>
        <dbReference type="ARBA" id="ARBA00022884"/>
    </source>
</evidence>
<feature type="binding site" evidence="15">
    <location>
        <position position="40"/>
    </location>
    <ligand>
        <name>Mg(2+)</name>
        <dbReference type="ChEBI" id="CHEBI:18420"/>
    </ligand>
</feature>
<evidence type="ECO:0000256" key="2">
    <source>
        <dbReference type="ARBA" id="ARBA00004496"/>
    </source>
</evidence>
<dbReference type="GO" id="GO:0005737">
    <property type="term" value="C:cytoplasm"/>
    <property type="evidence" value="ECO:0007669"/>
    <property type="project" value="UniProtKB-SubCell"/>
</dbReference>
<dbReference type="GO" id="GO:0008033">
    <property type="term" value="P:tRNA processing"/>
    <property type="evidence" value="ECO:0007669"/>
    <property type="project" value="UniProtKB-KW"/>
</dbReference>
<dbReference type="Pfam" id="PF14622">
    <property type="entry name" value="Ribonucleas_3_3"/>
    <property type="match status" value="1"/>
</dbReference>
<dbReference type="EMBL" id="JACXLD010000002">
    <property type="protein sequence ID" value="MBD2858580.1"/>
    <property type="molecule type" value="Genomic_DNA"/>
</dbReference>
<evidence type="ECO:0000259" key="17">
    <source>
        <dbReference type="PROSITE" id="PS50142"/>
    </source>
</evidence>
<dbReference type="GO" id="GO:0042802">
    <property type="term" value="F:identical protein binding"/>
    <property type="evidence" value="ECO:0007669"/>
    <property type="project" value="UniProtKB-ARBA"/>
</dbReference>
<dbReference type="GO" id="GO:0004525">
    <property type="term" value="F:ribonuclease III activity"/>
    <property type="evidence" value="ECO:0007669"/>
    <property type="project" value="UniProtKB-UniRule"/>
</dbReference>
<dbReference type="SMART" id="SM00358">
    <property type="entry name" value="DSRM"/>
    <property type="match status" value="1"/>
</dbReference>
<dbReference type="CDD" id="cd10845">
    <property type="entry name" value="DSRM_RNAse_III_family"/>
    <property type="match status" value="1"/>
</dbReference>
<dbReference type="InterPro" id="IPR000999">
    <property type="entry name" value="RNase_III_dom"/>
</dbReference>
<keyword evidence="9 15" id="KW-0540">Nuclease</keyword>
<comment type="subcellular location">
    <subcellularLocation>
        <location evidence="2 15">Cytoplasm</location>
    </subcellularLocation>
</comment>
<dbReference type="PROSITE" id="PS00517">
    <property type="entry name" value="RNASE_3_1"/>
    <property type="match status" value="1"/>
</dbReference>
<dbReference type="HAMAP" id="MF_00104">
    <property type="entry name" value="RNase_III"/>
    <property type="match status" value="1"/>
</dbReference>
<keyword evidence="13 15" id="KW-0460">Magnesium</keyword>
<evidence type="ECO:0000256" key="5">
    <source>
        <dbReference type="ARBA" id="ARBA00022490"/>
    </source>
</evidence>
<name>A0A927C331_9GAMM</name>
<keyword evidence="12 15" id="KW-0378">Hydrolase</keyword>
<dbReference type="PANTHER" id="PTHR11207:SF0">
    <property type="entry name" value="RIBONUCLEASE 3"/>
    <property type="match status" value="1"/>
</dbReference>
<dbReference type="SUPFAM" id="SSF54768">
    <property type="entry name" value="dsRNA-binding domain-like"/>
    <property type="match status" value="1"/>
</dbReference>
<comment type="function">
    <text evidence="15">Digests double-stranded RNA. Involved in the processing of primary rRNA transcript to yield the immediate precursors to the large and small rRNAs (23S and 16S). Processes some mRNAs, and tRNAs when they are encoded in the rRNA operon. Processes pre-crRNA and tracrRNA of type II CRISPR loci if present in the organism.</text>
</comment>
<evidence type="ECO:0000256" key="1">
    <source>
        <dbReference type="ARBA" id="ARBA00000109"/>
    </source>
</evidence>
<proteinExistence type="inferred from homology"/>
<keyword evidence="5 15" id="KW-0963">Cytoplasm</keyword>
<feature type="binding site" evidence="15">
    <location>
        <position position="113"/>
    </location>
    <ligand>
        <name>Mg(2+)</name>
        <dbReference type="ChEBI" id="CHEBI:18420"/>
    </ligand>
</feature>
<reference evidence="18" key="1">
    <citation type="submission" date="2020-09" db="EMBL/GenBank/DDBJ databases">
        <authorList>
            <person name="Yoon J.-W."/>
        </authorList>
    </citation>
    <scope>NUCLEOTIDE SEQUENCE</scope>
    <source>
        <strain evidence="18">KMU-158</strain>
    </source>
</reference>
<dbReference type="GO" id="GO:0006397">
    <property type="term" value="P:mRNA processing"/>
    <property type="evidence" value="ECO:0007669"/>
    <property type="project" value="UniProtKB-UniRule"/>
</dbReference>
<dbReference type="Gene3D" id="3.30.160.20">
    <property type="match status" value="1"/>
</dbReference>
<dbReference type="PROSITE" id="PS50142">
    <property type="entry name" value="RNASE_3_2"/>
    <property type="match status" value="1"/>
</dbReference>
<dbReference type="PROSITE" id="PS50137">
    <property type="entry name" value="DS_RBD"/>
    <property type="match status" value="1"/>
</dbReference>
<dbReference type="RefSeq" id="WP_190763530.1">
    <property type="nucleotide sequence ID" value="NZ_JACXLD010000002.1"/>
</dbReference>
<dbReference type="SMART" id="SM00535">
    <property type="entry name" value="RIBOc"/>
    <property type="match status" value="1"/>
</dbReference>
<feature type="active site" evidence="15">
    <location>
        <position position="44"/>
    </location>
</feature>
<evidence type="ECO:0000259" key="16">
    <source>
        <dbReference type="PROSITE" id="PS50137"/>
    </source>
</evidence>
<dbReference type="InterPro" id="IPR014720">
    <property type="entry name" value="dsRBD_dom"/>
</dbReference>
<dbReference type="GO" id="GO:0046872">
    <property type="term" value="F:metal ion binding"/>
    <property type="evidence" value="ECO:0007669"/>
    <property type="project" value="UniProtKB-KW"/>
</dbReference>
<dbReference type="Proteomes" id="UP000610558">
    <property type="component" value="Unassembled WGS sequence"/>
</dbReference>
<dbReference type="GO" id="GO:0006364">
    <property type="term" value="P:rRNA processing"/>
    <property type="evidence" value="ECO:0007669"/>
    <property type="project" value="UniProtKB-UniRule"/>
</dbReference>
<dbReference type="Gene3D" id="1.10.1520.10">
    <property type="entry name" value="Ribonuclease III domain"/>
    <property type="match status" value="1"/>
</dbReference>
<comment type="catalytic activity">
    <reaction evidence="1 15">
        <text>Endonucleolytic cleavage to 5'-phosphomonoester.</text>
        <dbReference type="EC" id="3.1.26.3"/>
    </reaction>
</comment>
<protein>
    <recommendedName>
        <fullName evidence="15">Ribonuclease 3</fullName>
        <ecNumber evidence="15">3.1.26.3</ecNumber>
    </recommendedName>
    <alternativeName>
        <fullName evidence="15">Ribonuclease III</fullName>
        <shortName evidence="15">RNase III</shortName>
    </alternativeName>
</protein>
<keyword evidence="19" id="KW-1185">Reference proteome</keyword>
<dbReference type="AlphaFoldDB" id="A0A927C331"/>
<evidence type="ECO:0000313" key="19">
    <source>
        <dbReference type="Proteomes" id="UP000610558"/>
    </source>
</evidence>
<gene>
    <name evidence="15 18" type="primary">rnc</name>
    <name evidence="18" type="ORF">IB286_06110</name>
</gene>
<keyword evidence="6 15" id="KW-0698">rRNA processing</keyword>
<evidence type="ECO:0000313" key="18">
    <source>
        <dbReference type="EMBL" id="MBD2858580.1"/>
    </source>
</evidence>
<dbReference type="EC" id="3.1.26.3" evidence="15"/>
<dbReference type="InterPro" id="IPR011907">
    <property type="entry name" value="RNase_III"/>
</dbReference>
<evidence type="ECO:0000256" key="15">
    <source>
        <dbReference type="HAMAP-Rule" id="MF_00104"/>
    </source>
</evidence>
<dbReference type="CDD" id="cd00593">
    <property type="entry name" value="RIBOc"/>
    <property type="match status" value="1"/>
</dbReference>
<evidence type="ECO:0000256" key="9">
    <source>
        <dbReference type="ARBA" id="ARBA00022722"/>
    </source>
</evidence>
<dbReference type="FunFam" id="1.10.1520.10:FF:000001">
    <property type="entry name" value="Ribonuclease 3"/>
    <property type="match status" value="1"/>
</dbReference>
<dbReference type="FunFam" id="3.30.160.20:FF:000003">
    <property type="entry name" value="Ribonuclease 3"/>
    <property type="match status" value="1"/>
</dbReference>
<comment type="similarity">
    <text evidence="3">Belongs to the ribonuclease III family.</text>
</comment>
<evidence type="ECO:0000256" key="6">
    <source>
        <dbReference type="ARBA" id="ARBA00022552"/>
    </source>
</evidence>
<evidence type="ECO:0000256" key="8">
    <source>
        <dbReference type="ARBA" id="ARBA00022694"/>
    </source>
</evidence>
<dbReference type="GO" id="GO:0003725">
    <property type="term" value="F:double-stranded RNA binding"/>
    <property type="evidence" value="ECO:0007669"/>
    <property type="project" value="TreeGrafter"/>
</dbReference>
<dbReference type="GO" id="GO:0010468">
    <property type="term" value="P:regulation of gene expression"/>
    <property type="evidence" value="ECO:0007669"/>
    <property type="project" value="TreeGrafter"/>
</dbReference>
<organism evidence="18 19">
    <name type="scientific">Spongiibacter pelagi</name>
    <dbReference type="NCBI Taxonomy" id="2760804"/>
    <lineage>
        <taxon>Bacteria</taxon>
        <taxon>Pseudomonadati</taxon>
        <taxon>Pseudomonadota</taxon>
        <taxon>Gammaproteobacteria</taxon>
        <taxon>Cellvibrionales</taxon>
        <taxon>Spongiibacteraceae</taxon>
        <taxon>Spongiibacter</taxon>
    </lineage>
</organism>
<keyword evidence="11 15" id="KW-0255">Endonuclease</keyword>
<evidence type="ECO:0000256" key="3">
    <source>
        <dbReference type="ARBA" id="ARBA00010183"/>
    </source>
</evidence>
<accession>A0A927C331</accession>
<evidence type="ECO:0000256" key="11">
    <source>
        <dbReference type="ARBA" id="ARBA00022759"/>
    </source>
</evidence>
<keyword evidence="15" id="KW-0699">rRNA-binding</keyword>
<dbReference type="Pfam" id="PF00035">
    <property type="entry name" value="dsrm"/>
    <property type="match status" value="1"/>
</dbReference>
<feature type="domain" description="DRBM" evidence="16">
    <location>
        <begin position="154"/>
        <end position="224"/>
    </location>
</feature>
<dbReference type="SUPFAM" id="SSF69065">
    <property type="entry name" value="RNase III domain-like"/>
    <property type="match status" value="1"/>
</dbReference>
<dbReference type="InterPro" id="IPR036389">
    <property type="entry name" value="RNase_III_sf"/>
</dbReference>
<evidence type="ECO:0000256" key="4">
    <source>
        <dbReference type="ARBA" id="ARBA00011738"/>
    </source>
</evidence>
<feature type="active site" evidence="15">
    <location>
        <position position="116"/>
    </location>
</feature>
<dbReference type="PANTHER" id="PTHR11207">
    <property type="entry name" value="RIBONUCLEASE III"/>
    <property type="match status" value="1"/>
</dbReference>
<comment type="cofactor">
    <cofactor evidence="15">
        <name>Mg(2+)</name>
        <dbReference type="ChEBI" id="CHEBI:18420"/>
    </cofactor>
</comment>
<keyword evidence="7 15" id="KW-0507">mRNA processing</keyword>
<evidence type="ECO:0000256" key="10">
    <source>
        <dbReference type="ARBA" id="ARBA00022723"/>
    </source>
</evidence>
<evidence type="ECO:0000256" key="12">
    <source>
        <dbReference type="ARBA" id="ARBA00022801"/>
    </source>
</evidence>
<keyword evidence="8 15" id="KW-0819">tRNA processing</keyword>
<keyword evidence="10 15" id="KW-0479">Metal-binding</keyword>